<gene>
    <name evidence="1" type="ORF">O6P43_017777</name>
</gene>
<dbReference type="EMBL" id="JARAOO010000007">
    <property type="protein sequence ID" value="KAJ7962573.1"/>
    <property type="molecule type" value="Genomic_DNA"/>
</dbReference>
<evidence type="ECO:0000313" key="2">
    <source>
        <dbReference type="Proteomes" id="UP001163823"/>
    </source>
</evidence>
<organism evidence="1 2">
    <name type="scientific">Quillaja saponaria</name>
    <name type="common">Soap bark tree</name>
    <dbReference type="NCBI Taxonomy" id="32244"/>
    <lineage>
        <taxon>Eukaryota</taxon>
        <taxon>Viridiplantae</taxon>
        <taxon>Streptophyta</taxon>
        <taxon>Embryophyta</taxon>
        <taxon>Tracheophyta</taxon>
        <taxon>Spermatophyta</taxon>
        <taxon>Magnoliopsida</taxon>
        <taxon>eudicotyledons</taxon>
        <taxon>Gunneridae</taxon>
        <taxon>Pentapetalae</taxon>
        <taxon>rosids</taxon>
        <taxon>fabids</taxon>
        <taxon>Fabales</taxon>
        <taxon>Quillajaceae</taxon>
        <taxon>Quillaja</taxon>
    </lineage>
</organism>
<accession>A0AAD7LQX9</accession>
<keyword evidence="2" id="KW-1185">Reference proteome</keyword>
<evidence type="ECO:0000313" key="1">
    <source>
        <dbReference type="EMBL" id="KAJ7962573.1"/>
    </source>
</evidence>
<protein>
    <submittedName>
        <fullName evidence="1">Uncharacterized protein</fullName>
    </submittedName>
</protein>
<name>A0AAD7LQX9_QUISA</name>
<dbReference type="KEGG" id="qsa:O6P43_017777"/>
<reference evidence="1" key="1">
    <citation type="journal article" date="2023" name="Science">
        <title>Elucidation of the pathway for biosynthesis of saponin adjuvants from the soapbark tree.</title>
        <authorList>
            <person name="Reed J."/>
            <person name="Orme A."/>
            <person name="El-Demerdash A."/>
            <person name="Owen C."/>
            <person name="Martin L.B.B."/>
            <person name="Misra R.C."/>
            <person name="Kikuchi S."/>
            <person name="Rejzek M."/>
            <person name="Martin A.C."/>
            <person name="Harkess A."/>
            <person name="Leebens-Mack J."/>
            <person name="Louveau T."/>
            <person name="Stephenson M.J."/>
            <person name="Osbourn A."/>
        </authorList>
    </citation>
    <scope>NUCLEOTIDE SEQUENCE</scope>
    <source>
        <strain evidence="1">S10</strain>
    </source>
</reference>
<comment type="caution">
    <text evidence="1">The sequence shown here is derived from an EMBL/GenBank/DDBJ whole genome shotgun (WGS) entry which is preliminary data.</text>
</comment>
<proteinExistence type="predicted"/>
<dbReference type="Proteomes" id="UP001163823">
    <property type="component" value="Chromosome 7"/>
</dbReference>
<dbReference type="AlphaFoldDB" id="A0AAD7LQX9"/>
<sequence length="76" mass="8663">MQAVLSTPRRRGDNPGFIYLWVENKEHGTTILACPWLVISLVLARVVEYYGDGDTRGSNLMGSTQESQRRIWLLLI</sequence>